<proteinExistence type="predicted"/>
<gene>
    <name evidence="1" type="ORF">LAUMK13_02915</name>
</gene>
<evidence type="ECO:0000313" key="2">
    <source>
        <dbReference type="Proteomes" id="UP000267289"/>
    </source>
</evidence>
<name>A0A498Q8J6_9MYCO</name>
<organism evidence="1 2">
    <name type="scientific">Mycobacterium innocens</name>
    <dbReference type="NCBI Taxonomy" id="2341083"/>
    <lineage>
        <taxon>Bacteria</taxon>
        <taxon>Bacillati</taxon>
        <taxon>Actinomycetota</taxon>
        <taxon>Actinomycetes</taxon>
        <taxon>Mycobacteriales</taxon>
        <taxon>Mycobacteriaceae</taxon>
        <taxon>Mycobacterium</taxon>
    </lineage>
</organism>
<keyword evidence="2" id="KW-1185">Reference proteome</keyword>
<dbReference type="AlphaFoldDB" id="A0A498Q8J6"/>
<reference evidence="1 2" key="1">
    <citation type="submission" date="2018-09" db="EMBL/GenBank/DDBJ databases">
        <authorList>
            <person name="Tagini F."/>
        </authorList>
    </citation>
    <scope>NUCLEOTIDE SEQUENCE [LARGE SCALE GENOMIC DNA]</scope>
    <source>
        <strain evidence="1 2">MK13</strain>
    </source>
</reference>
<sequence length="78" mass="8567">MAKLRYQLTKVDGADPAILVEQAVVNVIVEQQKWLATTFPRLEPKYLFIGAKATPTGSARARTPPTHSCWPNSTICVA</sequence>
<protein>
    <submittedName>
        <fullName evidence="1">Uncharacterized protein</fullName>
    </submittedName>
</protein>
<dbReference type="Proteomes" id="UP000267289">
    <property type="component" value="Unassembled WGS sequence"/>
</dbReference>
<dbReference type="EMBL" id="UPHQ01000138">
    <property type="protein sequence ID" value="VBA40120.1"/>
    <property type="molecule type" value="Genomic_DNA"/>
</dbReference>
<accession>A0A498Q8J6</accession>
<evidence type="ECO:0000313" key="1">
    <source>
        <dbReference type="EMBL" id="VBA40120.1"/>
    </source>
</evidence>